<protein>
    <recommendedName>
        <fullName evidence="16">Calcium uniporter protein, mitochondrial</fullName>
    </recommendedName>
</protein>
<keyword evidence="7" id="KW-0999">Mitochondrion inner membrane</keyword>
<proteinExistence type="inferred from homology"/>
<dbReference type="Proteomes" id="UP000091956">
    <property type="component" value="Unassembled WGS sequence"/>
</dbReference>
<dbReference type="EMBL" id="KV460228">
    <property type="protein sequence ID" value="OBT96461.1"/>
    <property type="molecule type" value="Genomic_DNA"/>
</dbReference>
<keyword evidence="8" id="KW-0106">Calcium</keyword>
<feature type="compositionally biased region" description="Basic and acidic residues" evidence="18">
    <location>
        <begin position="59"/>
        <end position="89"/>
    </location>
</feature>
<evidence type="ECO:0000256" key="7">
    <source>
        <dbReference type="ARBA" id="ARBA00022792"/>
    </source>
</evidence>
<sequence length="543" mass="61474">MKCSPFLLKGHVYHNIERQVASSLRATSEPFLRPATRSIGTQRWKPLGCASRGFASDGKPSKEQSREDKYKAQAKELNRKGMEAQEEGRSPNNDVEGEEKEGKSSSTGYLDDEIGTAKEKQARTPWHRAGPEDPPVRKLRSAGAMTKGKLLTTPSRLKLILPLTTLDKNSDRKDIEPLALLVHPQQPLSYLGRLIQSELPMIKNKEGQDRIPEVWFRAEDSAQEEESEDTKHDTHKVDDVQAGVEEGTDEHMVDGKLVKTGKINKDDLEDSLQGENIAKSLRGGPGEGGIETYSGLGHDQPSAAEKKRKFVRWSTSTEIGDFIRDAARGKEFAVEIEGSREGEIRVGVPSFADRTHYLRVRLRKLARRLDGMAKIKKECDDLAHRSAQRLAMGGFGILVAWWASIYHFTFQTDYGWDTMEPITYLAGLSTIMIGYLYFLWHNREVSYRSALHATVSHQQNRLYTARGFDIGTWESLVEEANSLRKEVKKVAEEYDVEWNEMQDEASEIVHEALRKERKKKERARDDDEDEEDDDSKGKGSKKD</sequence>
<evidence type="ECO:0000256" key="3">
    <source>
        <dbReference type="ARBA" id="ARBA00022448"/>
    </source>
</evidence>
<evidence type="ECO:0000256" key="16">
    <source>
        <dbReference type="ARBA" id="ARBA00044981"/>
    </source>
</evidence>
<evidence type="ECO:0000256" key="17">
    <source>
        <dbReference type="ARBA" id="ARBA00045938"/>
    </source>
</evidence>
<dbReference type="GeneID" id="28838998"/>
<dbReference type="AlphaFoldDB" id="A0A1B8GKU2"/>
<evidence type="ECO:0000256" key="14">
    <source>
        <dbReference type="ARBA" id="ARBA00036634"/>
    </source>
</evidence>
<evidence type="ECO:0000256" key="12">
    <source>
        <dbReference type="ARBA" id="ARBA00023136"/>
    </source>
</evidence>
<feature type="region of interest" description="Disordered" evidence="18">
    <location>
        <begin position="514"/>
        <end position="543"/>
    </location>
</feature>
<reference evidence="21 22" key="1">
    <citation type="submission" date="2016-03" db="EMBL/GenBank/DDBJ databases">
        <title>Comparative genomics of Pseudogymnoascus destructans, the fungus causing white-nose syndrome of bats.</title>
        <authorList>
            <person name="Palmer J.M."/>
            <person name="Drees K.P."/>
            <person name="Foster J.T."/>
            <person name="Lindner D.L."/>
        </authorList>
    </citation>
    <scope>NUCLEOTIDE SEQUENCE [LARGE SCALE GENOMIC DNA]</scope>
    <source>
        <strain evidence="21 22">UAMH 10579</strain>
    </source>
</reference>
<dbReference type="STRING" id="342668.A0A1B8GKU2"/>
<evidence type="ECO:0000256" key="11">
    <source>
        <dbReference type="ARBA" id="ARBA00023128"/>
    </source>
</evidence>
<evidence type="ECO:0000259" key="20">
    <source>
        <dbReference type="Pfam" id="PF04678"/>
    </source>
</evidence>
<dbReference type="Pfam" id="PF04678">
    <property type="entry name" value="MCU"/>
    <property type="match status" value="1"/>
</dbReference>
<evidence type="ECO:0000256" key="2">
    <source>
        <dbReference type="ARBA" id="ARBA00005653"/>
    </source>
</evidence>
<comment type="function">
    <text evidence="17">Highly selective calcium channel localized to the inner mitochondrial membrane, which mediates calcium uptake into the mitochondrial matrix. Mitochondrial calcium homeostasis plays key roles in cellular physiology and regulates ATP production, cytoplasmic calcium signals and activation of cell death pathways. Sufficient to operate as a pore-forming channel without the need of calcium-sensor or auxiliary subunit.</text>
</comment>
<feature type="transmembrane region" description="Helical" evidence="19">
    <location>
        <begin position="422"/>
        <end position="440"/>
    </location>
</feature>
<dbReference type="InterPro" id="IPR039055">
    <property type="entry name" value="MCU_fam"/>
</dbReference>
<accession>A0A1B8GKU2</accession>
<feature type="domain" description="Calcium uniporter protein C-terminal" evidence="20">
    <location>
        <begin position="354"/>
        <end position="475"/>
    </location>
</feature>
<keyword evidence="9 19" id="KW-1133">Transmembrane helix</keyword>
<keyword evidence="13" id="KW-0407">Ion channel</keyword>
<dbReference type="GO" id="GO:0036444">
    <property type="term" value="P:calcium import into the mitochondrion"/>
    <property type="evidence" value="ECO:0007669"/>
    <property type="project" value="TreeGrafter"/>
</dbReference>
<dbReference type="GO" id="GO:0015292">
    <property type="term" value="F:uniporter activity"/>
    <property type="evidence" value="ECO:0007669"/>
    <property type="project" value="TreeGrafter"/>
</dbReference>
<evidence type="ECO:0000256" key="18">
    <source>
        <dbReference type="SAM" id="MobiDB-lite"/>
    </source>
</evidence>
<feature type="transmembrane region" description="Helical" evidence="19">
    <location>
        <begin position="390"/>
        <end position="410"/>
    </location>
</feature>
<name>A0A1B8GKU2_9PEZI</name>
<evidence type="ECO:0000256" key="8">
    <source>
        <dbReference type="ARBA" id="ARBA00022837"/>
    </source>
</evidence>
<dbReference type="GO" id="GO:0005262">
    <property type="term" value="F:calcium channel activity"/>
    <property type="evidence" value="ECO:0007669"/>
    <property type="project" value="UniProtKB-KW"/>
</dbReference>
<gene>
    <name evidence="21" type="ORF">VE01_05612</name>
</gene>
<reference evidence="22" key="2">
    <citation type="journal article" date="2018" name="Nat. Commun.">
        <title>Extreme sensitivity to ultraviolet light in the fungal pathogen causing white-nose syndrome of bats.</title>
        <authorList>
            <person name="Palmer J.M."/>
            <person name="Drees K.P."/>
            <person name="Foster J.T."/>
            <person name="Lindner D.L."/>
        </authorList>
    </citation>
    <scope>NUCLEOTIDE SEQUENCE [LARGE SCALE GENOMIC DNA]</scope>
    <source>
        <strain evidence="22">UAMH 10579</strain>
    </source>
</reference>
<feature type="region of interest" description="Disordered" evidence="18">
    <location>
        <begin position="37"/>
        <end position="138"/>
    </location>
</feature>
<keyword evidence="11" id="KW-0496">Mitochondrion</keyword>
<comment type="similarity">
    <text evidence="2">Belongs to the MCU (TC 1.A.77) family.</text>
</comment>
<dbReference type="OrthoDB" id="278338at2759"/>
<evidence type="ECO:0000256" key="1">
    <source>
        <dbReference type="ARBA" id="ARBA00004448"/>
    </source>
</evidence>
<keyword evidence="12 19" id="KW-0472">Membrane</keyword>
<evidence type="ECO:0000256" key="19">
    <source>
        <dbReference type="SAM" id="Phobius"/>
    </source>
</evidence>
<keyword evidence="5" id="KW-0107">Calcium channel</keyword>
<dbReference type="InterPro" id="IPR006769">
    <property type="entry name" value="MCU_C"/>
</dbReference>
<evidence type="ECO:0000256" key="4">
    <source>
        <dbReference type="ARBA" id="ARBA00022568"/>
    </source>
</evidence>
<evidence type="ECO:0000256" key="5">
    <source>
        <dbReference type="ARBA" id="ARBA00022673"/>
    </source>
</evidence>
<dbReference type="PANTHER" id="PTHR13462">
    <property type="entry name" value="CALCIUM UNIPORTER PROTEIN, MITOCHONDRIAL"/>
    <property type="match status" value="1"/>
</dbReference>
<keyword evidence="3" id="KW-0813">Transport</keyword>
<evidence type="ECO:0000256" key="6">
    <source>
        <dbReference type="ARBA" id="ARBA00022692"/>
    </source>
</evidence>
<organism evidence="21 22">
    <name type="scientific">Pseudogymnoascus verrucosus</name>
    <dbReference type="NCBI Taxonomy" id="342668"/>
    <lineage>
        <taxon>Eukaryota</taxon>
        <taxon>Fungi</taxon>
        <taxon>Dikarya</taxon>
        <taxon>Ascomycota</taxon>
        <taxon>Pezizomycotina</taxon>
        <taxon>Leotiomycetes</taxon>
        <taxon>Thelebolales</taxon>
        <taxon>Thelebolaceae</taxon>
        <taxon>Pseudogymnoascus</taxon>
    </lineage>
</organism>
<keyword evidence="10" id="KW-0406">Ion transport</keyword>
<evidence type="ECO:0000256" key="9">
    <source>
        <dbReference type="ARBA" id="ARBA00022989"/>
    </source>
</evidence>
<keyword evidence="4" id="KW-0109">Calcium transport</keyword>
<dbReference type="GO" id="GO:0051560">
    <property type="term" value="P:mitochondrial calcium ion homeostasis"/>
    <property type="evidence" value="ECO:0007669"/>
    <property type="project" value="InterPro"/>
</dbReference>
<evidence type="ECO:0000256" key="10">
    <source>
        <dbReference type="ARBA" id="ARBA00023065"/>
    </source>
</evidence>
<evidence type="ECO:0000256" key="13">
    <source>
        <dbReference type="ARBA" id="ARBA00023303"/>
    </source>
</evidence>
<evidence type="ECO:0000313" key="21">
    <source>
        <dbReference type="EMBL" id="OBT96461.1"/>
    </source>
</evidence>
<dbReference type="PANTHER" id="PTHR13462:SF10">
    <property type="entry name" value="CALCIUM UNIPORTER PROTEIN, MITOCHONDRIAL"/>
    <property type="match status" value="1"/>
</dbReference>
<evidence type="ECO:0000313" key="22">
    <source>
        <dbReference type="Proteomes" id="UP000091956"/>
    </source>
</evidence>
<comment type="catalytic activity">
    <reaction evidence="14">
        <text>Ca(2+)(in) = Ca(2+)(out)</text>
        <dbReference type="Rhea" id="RHEA:29671"/>
        <dbReference type="ChEBI" id="CHEBI:29108"/>
    </reaction>
</comment>
<evidence type="ECO:0000256" key="15">
    <source>
        <dbReference type="ARBA" id="ARBA00044966"/>
    </source>
</evidence>
<dbReference type="RefSeq" id="XP_018130194.1">
    <property type="nucleotide sequence ID" value="XM_018275075.2"/>
</dbReference>
<keyword evidence="6 19" id="KW-0812">Transmembrane</keyword>
<comment type="subcellular location">
    <subcellularLocation>
        <location evidence="1">Mitochondrion inner membrane</location>
        <topology evidence="1">Multi-pass membrane protein</topology>
    </subcellularLocation>
</comment>
<comment type="subunit">
    <text evidence="15">Homotetramer, assembles in a dimer or dimers configuration with two interfaces.</text>
</comment>
<dbReference type="GO" id="GO:1990246">
    <property type="term" value="C:uniplex complex"/>
    <property type="evidence" value="ECO:0007669"/>
    <property type="project" value="TreeGrafter"/>
</dbReference>
<keyword evidence="22" id="KW-1185">Reference proteome</keyword>